<name>A0AAV7VPC9_PLEWA</name>
<dbReference type="EMBL" id="JANPWB010000003">
    <property type="protein sequence ID" value="KAJ1202037.1"/>
    <property type="molecule type" value="Genomic_DNA"/>
</dbReference>
<evidence type="ECO:0000313" key="1">
    <source>
        <dbReference type="EMBL" id="KAJ1202037.1"/>
    </source>
</evidence>
<proteinExistence type="predicted"/>
<evidence type="ECO:0000313" key="2">
    <source>
        <dbReference type="Proteomes" id="UP001066276"/>
    </source>
</evidence>
<dbReference type="AlphaFoldDB" id="A0AAV7VPC9"/>
<protein>
    <submittedName>
        <fullName evidence="1">Uncharacterized protein</fullName>
    </submittedName>
</protein>
<keyword evidence="2" id="KW-1185">Reference proteome</keyword>
<reference evidence="1" key="1">
    <citation type="journal article" date="2022" name="bioRxiv">
        <title>Sequencing and chromosome-scale assembly of the giantPleurodeles waltlgenome.</title>
        <authorList>
            <person name="Brown T."/>
            <person name="Elewa A."/>
            <person name="Iarovenko S."/>
            <person name="Subramanian E."/>
            <person name="Araus A.J."/>
            <person name="Petzold A."/>
            <person name="Susuki M."/>
            <person name="Suzuki K.-i.T."/>
            <person name="Hayashi T."/>
            <person name="Toyoda A."/>
            <person name="Oliveira C."/>
            <person name="Osipova E."/>
            <person name="Leigh N.D."/>
            <person name="Simon A."/>
            <person name="Yun M.H."/>
        </authorList>
    </citation>
    <scope>NUCLEOTIDE SEQUENCE</scope>
    <source>
        <strain evidence="1">20211129_DDA</strain>
        <tissue evidence="1">Liver</tissue>
    </source>
</reference>
<gene>
    <name evidence="1" type="ORF">NDU88_005840</name>
</gene>
<sequence length="75" mass="8293">MLINRRSTLAKKVGRGKMCGVVRGSNVDQHSTHLSQKCGKVKVQRVAVGESDSERVEADIASARTDIYNVFVYIK</sequence>
<accession>A0AAV7VPC9</accession>
<organism evidence="1 2">
    <name type="scientific">Pleurodeles waltl</name>
    <name type="common">Iberian ribbed newt</name>
    <dbReference type="NCBI Taxonomy" id="8319"/>
    <lineage>
        <taxon>Eukaryota</taxon>
        <taxon>Metazoa</taxon>
        <taxon>Chordata</taxon>
        <taxon>Craniata</taxon>
        <taxon>Vertebrata</taxon>
        <taxon>Euteleostomi</taxon>
        <taxon>Amphibia</taxon>
        <taxon>Batrachia</taxon>
        <taxon>Caudata</taxon>
        <taxon>Salamandroidea</taxon>
        <taxon>Salamandridae</taxon>
        <taxon>Pleurodelinae</taxon>
        <taxon>Pleurodeles</taxon>
    </lineage>
</organism>
<comment type="caution">
    <text evidence="1">The sequence shown here is derived from an EMBL/GenBank/DDBJ whole genome shotgun (WGS) entry which is preliminary data.</text>
</comment>
<dbReference type="Proteomes" id="UP001066276">
    <property type="component" value="Chromosome 2_1"/>
</dbReference>